<evidence type="ECO:0000313" key="1">
    <source>
        <dbReference type="EMBL" id="KKM26163.1"/>
    </source>
</evidence>
<dbReference type="AlphaFoldDB" id="A0A0F9KVM7"/>
<reference evidence="1" key="1">
    <citation type="journal article" date="2015" name="Nature">
        <title>Complex archaea that bridge the gap between prokaryotes and eukaryotes.</title>
        <authorList>
            <person name="Spang A."/>
            <person name="Saw J.H."/>
            <person name="Jorgensen S.L."/>
            <person name="Zaremba-Niedzwiedzka K."/>
            <person name="Martijn J."/>
            <person name="Lind A.E."/>
            <person name="van Eijk R."/>
            <person name="Schleper C."/>
            <person name="Guy L."/>
            <person name="Ettema T.J."/>
        </authorList>
    </citation>
    <scope>NUCLEOTIDE SEQUENCE</scope>
</reference>
<dbReference type="EMBL" id="LAZR01012566">
    <property type="protein sequence ID" value="KKM26163.1"/>
    <property type="molecule type" value="Genomic_DNA"/>
</dbReference>
<proteinExistence type="predicted"/>
<accession>A0A0F9KVM7</accession>
<protein>
    <submittedName>
        <fullName evidence="1">Uncharacterized protein</fullName>
    </submittedName>
</protein>
<organism evidence="1">
    <name type="scientific">marine sediment metagenome</name>
    <dbReference type="NCBI Taxonomy" id="412755"/>
    <lineage>
        <taxon>unclassified sequences</taxon>
        <taxon>metagenomes</taxon>
        <taxon>ecological metagenomes</taxon>
    </lineage>
</organism>
<comment type="caution">
    <text evidence="1">The sequence shown here is derived from an EMBL/GenBank/DDBJ whole genome shotgun (WGS) entry which is preliminary data.</text>
</comment>
<name>A0A0F9KVM7_9ZZZZ</name>
<sequence length="35" mass="3829">MMALAWELFTLPLLPLFLALALLGSVLAVLSWGWA</sequence>
<gene>
    <name evidence="1" type="ORF">LCGC14_1587510</name>
</gene>